<name>A0A1F6CX63_9BACT</name>
<dbReference type="Gene3D" id="3.40.50.2000">
    <property type="entry name" value="Glycogen Phosphorylase B"/>
    <property type="match status" value="1"/>
</dbReference>
<reference evidence="3 4" key="1">
    <citation type="journal article" date="2016" name="Nat. Commun.">
        <title>Thousands of microbial genomes shed light on interconnected biogeochemical processes in an aquifer system.</title>
        <authorList>
            <person name="Anantharaman K."/>
            <person name="Brown C.T."/>
            <person name="Hug L.A."/>
            <person name="Sharon I."/>
            <person name="Castelle C.J."/>
            <person name="Probst A.J."/>
            <person name="Thomas B.C."/>
            <person name="Singh A."/>
            <person name="Wilkins M.J."/>
            <person name="Karaoz U."/>
            <person name="Brodie E.L."/>
            <person name="Williams K.H."/>
            <person name="Hubbard S.S."/>
            <person name="Banfield J.F."/>
        </authorList>
    </citation>
    <scope>NUCLEOTIDE SEQUENCE [LARGE SCALE GENOMIC DNA]</scope>
</reference>
<accession>A0A1F6CX63</accession>
<dbReference type="SUPFAM" id="SSF53756">
    <property type="entry name" value="UDP-Glycosyltransferase/glycogen phosphorylase"/>
    <property type="match status" value="1"/>
</dbReference>
<dbReference type="EMBL" id="MFKT01000009">
    <property type="protein sequence ID" value="OGG53735.1"/>
    <property type="molecule type" value="Genomic_DNA"/>
</dbReference>
<dbReference type="InterPro" id="IPR001296">
    <property type="entry name" value="Glyco_trans_1"/>
</dbReference>
<dbReference type="GO" id="GO:0016757">
    <property type="term" value="F:glycosyltransferase activity"/>
    <property type="evidence" value="ECO:0007669"/>
    <property type="project" value="InterPro"/>
</dbReference>
<sequence>MRIVIATGIYPPEVGGPALYAQGVERALIRMGHEAPLLLFSELKKYPSGIRHLFYVWKLFRATRGARAIFAFDTYSAGVPSALVGMMRRIPVVIRIGGDFVWETYIERTKELIPLPLFYRSPPRLNFRERLSFYLVRSMLDRATLAFNTRWLFDIWRMPYRVNASRAAVVENVIGERLPAQGADTKVLLYGRNIALKNSDGFKRAFAKARARGVRFELEEGSVPHDMLIERIRSAYAVAIPSISEVAPNMVLDALRCGKPFLLTKYSGYAERFGGYGVIIDPLDEDDITKGIERLADKEEYERLKKKIAAFTEVRTFDEVAKELLSLLPV</sequence>
<dbReference type="PANTHER" id="PTHR46401:SF2">
    <property type="entry name" value="GLYCOSYLTRANSFERASE WBBK-RELATED"/>
    <property type="match status" value="1"/>
</dbReference>
<gene>
    <name evidence="3" type="ORF">A2851_02515</name>
</gene>
<dbReference type="STRING" id="1798480.A2851_02515"/>
<evidence type="ECO:0000313" key="4">
    <source>
        <dbReference type="Proteomes" id="UP000176863"/>
    </source>
</evidence>
<dbReference type="Pfam" id="PF00534">
    <property type="entry name" value="Glycos_transf_1"/>
    <property type="match status" value="1"/>
</dbReference>
<evidence type="ECO:0000256" key="1">
    <source>
        <dbReference type="ARBA" id="ARBA00022679"/>
    </source>
</evidence>
<feature type="domain" description="Glycosyl transferase family 1" evidence="2">
    <location>
        <begin position="178"/>
        <end position="307"/>
    </location>
</feature>
<protein>
    <recommendedName>
        <fullName evidence="2">Glycosyl transferase family 1 domain-containing protein</fullName>
    </recommendedName>
</protein>
<evidence type="ECO:0000313" key="3">
    <source>
        <dbReference type="EMBL" id="OGG53735.1"/>
    </source>
</evidence>
<organism evidence="3 4">
    <name type="scientific">Candidatus Kaiserbacteria bacterium RIFCSPHIGHO2_01_FULL_53_29</name>
    <dbReference type="NCBI Taxonomy" id="1798480"/>
    <lineage>
        <taxon>Bacteria</taxon>
        <taxon>Candidatus Kaiseribacteriota</taxon>
    </lineage>
</organism>
<dbReference type="Proteomes" id="UP000176863">
    <property type="component" value="Unassembled WGS sequence"/>
</dbReference>
<dbReference type="AlphaFoldDB" id="A0A1F6CX63"/>
<proteinExistence type="predicted"/>
<dbReference type="PANTHER" id="PTHR46401">
    <property type="entry name" value="GLYCOSYLTRANSFERASE WBBK-RELATED"/>
    <property type="match status" value="1"/>
</dbReference>
<comment type="caution">
    <text evidence="3">The sequence shown here is derived from an EMBL/GenBank/DDBJ whole genome shotgun (WGS) entry which is preliminary data.</text>
</comment>
<evidence type="ECO:0000259" key="2">
    <source>
        <dbReference type="Pfam" id="PF00534"/>
    </source>
</evidence>
<keyword evidence="1" id="KW-0808">Transferase</keyword>